<proteinExistence type="predicted"/>
<dbReference type="EMBL" id="CM026433">
    <property type="protein sequence ID" value="KAG0553418.1"/>
    <property type="molecule type" value="Genomic_DNA"/>
</dbReference>
<dbReference type="GO" id="GO:0006952">
    <property type="term" value="P:defense response"/>
    <property type="evidence" value="ECO:0007669"/>
    <property type="project" value="InterPro"/>
</dbReference>
<accession>A0A8T0G6B6</accession>
<protein>
    <recommendedName>
        <fullName evidence="1">NB-ARC domain-containing protein</fullName>
    </recommendedName>
</protein>
<keyword evidence="3" id="KW-1185">Reference proteome</keyword>
<name>A0A8T0G6B6_CERPU</name>
<feature type="domain" description="NB-ARC" evidence="1">
    <location>
        <begin position="56"/>
        <end position="218"/>
    </location>
</feature>
<dbReference type="Pfam" id="PF00931">
    <property type="entry name" value="NB-ARC"/>
    <property type="match status" value="1"/>
</dbReference>
<reference evidence="2" key="1">
    <citation type="submission" date="2020-06" db="EMBL/GenBank/DDBJ databases">
        <title>WGS assembly of Ceratodon purpureus strain R40.</title>
        <authorList>
            <person name="Carey S.B."/>
            <person name="Jenkins J."/>
            <person name="Shu S."/>
            <person name="Lovell J.T."/>
            <person name="Sreedasyam A."/>
            <person name="Maumus F."/>
            <person name="Tiley G.P."/>
            <person name="Fernandez-Pozo N."/>
            <person name="Barry K."/>
            <person name="Chen C."/>
            <person name="Wang M."/>
            <person name="Lipzen A."/>
            <person name="Daum C."/>
            <person name="Saski C.A."/>
            <person name="Payton A.C."/>
            <person name="Mcbreen J.C."/>
            <person name="Conrad R.E."/>
            <person name="Kollar L.M."/>
            <person name="Olsson S."/>
            <person name="Huttunen S."/>
            <person name="Landis J.B."/>
            <person name="Wickett N.J."/>
            <person name="Johnson M.G."/>
            <person name="Rensing S.A."/>
            <person name="Grimwood J."/>
            <person name="Schmutz J."/>
            <person name="Mcdaniel S.F."/>
        </authorList>
    </citation>
    <scope>NUCLEOTIDE SEQUENCE</scope>
    <source>
        <strain evidence="2">R40</strain>
    </source>
</reference>
<dbReference type="PANTHER" id="PTHR11017">
    <property type="entry name" value="LEUCINE-RICH REPEAT-CONTAINING PROTEIN"/>
    <property type="match status" value="1"/>
</dbReference>
<dbReference type="PRINTS" id="PR00364">
    <property type="entry name" value="DISEASERSIST"/>
</dbReference>
<evidence type="ECO:0000313" key="3">
    <source>
        <dbReference type="Proteomes" id="UP000822688"/>
    </source>
</evidence>
<dbReference type="Gene3D" id="3.40.50.300">
    <property type="entry name" value="P-loop containing nucleotide triphosphate hydrolases"/>
    <property type="match status" value="1"/>
</dbReference>
<evidence type="ECO:0000259" key="1">
    <source>
        <dbReference type="Pfam" id="PF00931"/>
    </source>
</evidence>
<gene>
    <name evidence="2" type="ORF">KC19_12G009900</name>
</gene>
<evidence type="ECO:0000313" key="2">
    <source>
        <dbReference type="EMBL" id="KAG0553418.1"/>
    </source>
</evidence>
<dbReference type="InterPro" id="IPR027417">
    <property type="entry name" value="P-loop_NTPase"/>
</dbReference>
<dbReference type="InterPro" id="IPR044974">
    <property type="entry name" value="Disease_R_plants"/>
</dbReference>
<dbReference type="SUPFAM" id="SSF52540">
    <property type="entry name" value="P-loop containing nucleoside triphosphate hydrolases"/>
    <property type="match status" value="1"/>
</dbReference>
<dbReference type="InterPro" id="IPR002182">
    <property type="entry name" value="NB-ARC"/>
</dbReference>
<dbReference type="GO" id="GO:0043531">
    <property type="term" value="F:ADP binding"/>
    <property type="evidence" value="ECO:0007669"/>
    <property type="project" value="InterPro"/>
</dbReference>
<sequence>MYIAADHFDVCRPESLKSTSYLYVTNCITKIVCEHKRSHARVLKLPRFVAEVDDKLSMLRRKLEMNPIVGLVGMGGIGKTILSKTMYNYDRSCYLEDVRYCTDFVTLHKKIFRELCDDKWDEREDSEYHLEKIQGQIRNKKVLVIVDDVWTKRSLEHLHVVDAFQNGRKGSKLVIACRDQAILKDLVRKDDTCDSGILEVGGLNDKQARELFVHYAFHEFEDACDMDNDERGEFEDQASEIVMACGDYR</sequence>
<comment type="caution">
    <text evidence="2">The sequence shown here is derived from an EMBL/GenBank/DDBJ whole genome shotgun (WGS) entry which is preliminary data.</text>
</comment>
<dbReference type="AlphaFoldDB" id="A0A8T0G6B6"/>
<dbReference type="Proteomes" id="UP000822688">
    <property type="component" value="Chromosome 12"/>
</dbReference>
<organism evidence="2 3">
    <name type="scientific">Ceratodon purpureus</name>
    <name type="common">Fire moss</name>
    <name type="synonym">Dicranum purpureum</name>
    <dbReference type="NCBI Taxonomy" id="3225"/>
    <lineage>
        <taxon>Eukaryota</taxon>
        <taxon>Viridiplantae</taxon>
        <taxon>Streptophyta</taxon>
        <taxon>Embryophyta</taxon>
        <taxon>Bryophyta</taxon>
        <taxon>Bryophytina</taxon>
        <taxon>Bryopsida</taxon>
        <taxon>Dicranidae</taxon>
        <taxon>Pseudoditrichales</taxon>
        <taxon>Ditrichaceae</taxon>
        <taxon>Ceratodon</taxon>
    </lineage>
</organism>